<evidence type="ECO:0000256" key="1">
    <source>
        <dbReference type="SAM" id="MobiDB-lite"/>
    </source>
</evidence>
<proteinExistence type="predicted"/>
<dbReference type="Proteomes" id="UP000265618">
    <property type="component" value="Unassembled WGS sequence"/>
</dbReference>
<evidence type="ECO:0008006" key="4">
    <source>
        <dbReference type="Google" id="ProtNLM"/>
    </source>
</evidence>
<keyword evidence="3" id="KW-1185">Reference proteome</keyword>
<dbReference type="AlphaFoldDB" id="A0A9K3GEX2"/>
<reference evidence="2 3" key="1">
    <citation type="journal article" date="2018" name="PLoS ONE">
        <title>The draft genome of Kipferlia bialata reveals reductive genome evolution in fornicate parasites.</title>
        <authorList>
            <person name="Tanifuji G."/>
            <person name="Takabayashi S."/>
            <person name="Kume K."/>
            <person name="Takagi M."/>
            <person name="Nakayama T."/>
            <person name="Kamikawa R."/>
            <person name="Inagaki Y."/>
            <person name="Hashimoto T."/>
        </authorList>
    </citation>
    <scope>NUCLEOTIDE SEQUENCE [LARGE SCALE GENOMIC DNA]</scope>
    <source>
        <strain evidence="2">NY0173</strain>
    </source>
</reference>
<evidence type="ECO:0000313" key="2">
    <source>
        <dbReference type="EMBL" id="GIQ80010.1"/>
    </source>
</evidence>
<feature type="region of interest" description="Disordered" evidence="1">
    <location>
        <begin position="130"/>
        <end position="214"/>
    </location>
</feature>
<evidence type="ECO:0000313" key="3">
    <source>
        <dbReference type="Proteomes" id="UP000265618"/>
    </source>
</evidence>
<protein>
    <recommendedName>
        <fullName evidence="4">PH domain-containing protein</fullName>
    </recommendedName>
</protein>
<gene>
    <name evidence="2" type="ORF">KIPB_000730</name>
</gene>
<accession>A0A9K3GEX2</accession>
<dbReference type="SUPFAM" id="SSF50729">
    <property type="entry name" value="PH domain-like"/>
    <property type="match status" value="1"/>
</dbReference>
<name>A0A9K3GEX2_9EUKA</name>
<comment type="caution">
    <text evidence="2">The sequence shown here is derived from an EMBL/GenBank/DDBJ whole genome shotgun (WGS) entry which is preliminary data.</text>
</comment>
<feature type="compositionally biased region" description="Gly residues" evidence="1">
    <location>
        <begin position="178"/>
        <end position="188"/>
    </location>
</feature>
<feature type="compositionally biased region" description="Polar residues" evidence="1">
    <location>
        <begin position="130"/>
        <end position="156"/>
    </location>
</feature>
<feature type="compositionally biased region" description="Low complexity" evidence="1">
    <location>
        <begin position="166"/>
        <end position="177"/>
    </location>
</feature>
<sequence>MNSVTGAIEGTLSKLGYSSGMHLNSIGDPSLLFKLDATHHRLYYGTQTKAKGVIHLQSNTLVDCVPALSEVDPLSIKPGSVAKSGIPKHTLRLSDAEGVGRVFYLVCGSDQERGEWQRAIAKVVEGLQPTTDGVSETVGDTQTEGDTAPSTHTVDSPSGAPSVPPDSASLGGASSSQGGDGGGDGGGEAEVAIPPPPPIEYMEEANPAPDRLPSLPPQPAVACDREETGDMEAQRFLVDCRRGEDAAVAALTALLPDGVFGLCVTHRHSDPSVYCHTHGIVPYDMVIGVDGLTVDAEFTQEDLYDIMRISLKGHSCSVLQVYSFVTCETREVTIHRDPTQESVELGCVLLKLPRPDQRVGPASAYSKSLPPLPDSILIPTATELPEFGDVPSSQLKGGQGYAKVQAKERMVQARLAALLPKGMCGILVTHITSKQGEATRCGIGPYDLILQVGDMRIVPGVMPWDIAEKKKQEIYRTNMCDYVLFNYRTRLVRTLTLVSNHPSAQLGVQGVFVPRERQRYGGDNAYSSKLVRIPSNPGPPSGPLPPFATCSTLDTEDFPQETQNQVRRIEDAAVDAITRTRPACVCGLLITHVDDVEPGLSIQLGLQPYDVIVSIEGMRLVPSVPLSTVIPLLLQHALDTYGCVHMRVYSMVTGVVRKASATGRDPDLGVRSVYIPRGSDHRDECFMKKG</sequence>
<dbReference type="EMBL" id="BDIP01000089">
    <property type="protein sequence ID" value="GIQ80010.1"/>
    <property type="molecule type" value="Genomic_DNA"/>
</dbReference>
<organism evidence="2 3">
    <name type="scientific">Kipferlia bialata</name>
    <dbReference type="NCBI Taxonomy" id="797122"/>
    <lineage>
        <taxon>Eukaryota</taxon>
        <taxon>Metamonada</taxon>
        <taxon>Carpediemonas-like organisms</taxon>
        <taxon>Kipferlia</taxon>
    </lineage>
</organism>